<gene>
    <name evidence="8" type="primary">hflC</name>
    <name evidence="8" type="ORF">NR989_04875</name>
</gene>
<evidence type="ECO:0000256" key="5">
    <source>
        <dbReference type="ARBA" id="ARBA00023136"/>
    </source>
</evidence>
<dbReference type="PIRSF" id="PIRSF005651">
    <property type="entry name" value="HflC"/>
    <property type="match status" value="1"/>
</dbReference>
<feature type="domain" description="Band 7" evidence="7">
    <location>
        <begin position="18"/>
        <end position="181"/>
    </location>
</feature>
<evidence type="ECO:0000313" key="9">
    <source>
        <dbReference type="Proteomes" id="UP001222275"/>
    </source>
</evidence>
<dbReference type="InterPro" id="IPR001107">
    <property type="entry name" value="Band_7"/>
</dbReference>
<dbReference type="Proteomes" id="UP001222275">
    <property type="component" value="Chromosome"/>
</dbReference>
<dbReference type="InterPro" id="IPR010200">
    <property type="entry name" value="HflC"/>
</dbReference>
<comment type="similarity">
    <text evidence="2 6">Belongs to the band 7/mec-2 family. HflC subfamily.</text>
</comment>
<evidence type="ECO:0000256" key="6">
    <source>
        <dbReference type="PIRNR" id="PIRNR005651"/>
    </source>
</evidence>
<dbReference type="RefSeq" id="WP_275595848.1">
    <property type="nucleotide sequence ID" value="NZ_CP102381.1"/>
</dbReference>
<dbReference type="InterPro" id="IPR001972">
    <property type="entry name" value="Stomatin_HflK_fam"/>
</dbReference>
<evidence type="ECO:0000256" key="2">
    <source>
        <dbReference type="ARBA" id="ARBA00007862"/>
    </source>
</evidence>
<dbReference type="Gene3D" id="3.30.479.30">
    <property type="entry name" value="Band 7 domain"/>
    <property type="match status" value="1"/>
</dbReference>
<dbReference type="SMART" id="SM00244">
    <property type="entry name" value="PHB"/>
    <property type="match status" value="1"/>
</dbReference>
<dbReference type="PRINTS" id="PR00721">
    <property type="entry name" value="STOMATIN"/>
</dbReference>
<accession>A0ABY8CC69</accession>
<dbReference type="GO" id="GO:0006508">
    <property type="term" value="P:proteolysis"/>
    <property type="evidence" value="ECO:0007669"/>
    <property type="project" value="UniProtKB-KW"/>
</dbReference>
<evidence type="ECO:0000313" key="8">
    <source>
        <dbReference type="EMBL" id="WEJ63591.1"/>
    </source>
</evidence>
<proteinExistence type="inferred from homology"/>
<organism evidence="8 9">
    <name type="scientific">Thiomicrorhabdus lithotrophica</name>
    <dbReference type="NCBI Taxonomy" id="2949997"/>
    <lineage>
        <taxon>Bacteria</taxon>
        <taxon>Pseudomonadati</taxon>
        <taxon>Pseudomonadota</taxon>
        <taxon>Gammaproteobacteria</taxon>
        <taxon>Thiotrichales</taxon>
        <taxon>Piscirickettsiaceae</taxon>
        <taxon>Thiomicrorhabdus</taxon>
    </lineage>
</organism>
<dbReference type="SUPFAM" id="SSF117892">
    <property type="entry name" value="Band 7/SPFH domain"/>
    <property type="match status" value="1"/>
</dbReference>
<dbReference type="PANTHER" id="PTHR42911:SF1">
    <property type="entry name" value="MODULATOR OF FTSH PROTEASE HFLC"/>
    <property type="match status" value="1"/>
</dbReference>
<comment type="subcellular location">
    <subcellularLocation>
        <location evidence="1">Membrane</location>
        <topology evidence="1">Single-pass membrane protein</topology>
    </subcellularLocation>
</comment>
<dbReference type="InterPro" id="IPR036013">
    <property type="entry name" value="Band_7/SPFH_dom_sf"/>
</dbReference>
<dbReference type="Pfam" id="PF01145">
    <property type="entry name" value="Band_7"/>
    <property type="match status" value="1"/>
</dbReference>
<evidence type="ECO:0000256" key="3">
    <source>
        <dbReference type="ARBA" id="ARBA00022692"/>
    </source>
</evidence>
<keyword evidence="8" id="KW-0645">Protease</keyword>
<keyword evidence="3" id="KW-0812">Transmembrane</keyword>
<keyword evidence="8" id="KW-0378">Hydrolase</keyword>
<keyword evidence="9" id="KW-1185">Reference proteome</keyword>
<keyword evidence="4" id="KW-1133">Transmembrane helix</keyword>
<evidence type="ECO:0000256" key="1">
    <source>
        <dbReference type="ARBA" id="ARBA00004167"/>
    </source>
</evidence>
<dbReference type="NCBIfam" id="TIGR01932">
    <property type="entry name" value="hflC"/>
    <property type="match status" value="1"/>
</dbReference>
<keyword evidence="5" id="KW-0472">Membrane</keyword>
<evidence type="ECO:0000259" key="7">
    <source>
        <dbReference type="SMART" id="SM00244"/>
    </source>
</evidence>
<sequence>MKSLLSIFVAAVLFVASSSVYVVNQWETGVVLRLGEIVKADVEPGLHFKTPFINNVRKFDSRLQTLDAAPERYLTSEKKNLEVDSFVKWRIQDVEKFYTTMNGDNRLAGMRLGQIVKDGLRAEFGNRTVKEVISGERVEIAQKIKKTTADAATSFGIEIEDVRIKRIDLAQDISSSVYRRMEAERNRVAKDLRSKGAEAAEKIRADADRQRVVILADAYSEAEILRGKGDATSAEIYANAYNQDAEFYAFYHSMNAYRASFKDKSDVMLVDPKSDFFKYFNQSEK</sequence>
<comment type="function">
    <text evidence="6">HflC and HflK could regulate a protease.</text>
</comment>
<reference evidence="8 9" key="1">
    <citation type="submission" date="2022-06" db="EMBL/GenBank/DDBJ databases">
        <title>Thiomicrohabdus sp. nov, an obligately chemolithoautotrophic, sulfur-oxidizing bacterium isolated from beach of Guanyin Mountain. Amoy.</title>
        <authorList>
            <person name="Zhu H."/>
        </authorList>
    </citation>
    <scope>NUCLEOTIDE SEQUENCE [LARGE SCALE GENOMIC DNA]</scope>
    <source>
        <strain evidence="8 9">XGS-01</strain>
    </source>
</reference>
<dbReference type="CDD" id="cd03405">
    <property type="entry name" value="SPFH_HflC"/>
    <property type="match status" value="1"/>
</dbReference>
<dbReference type="EMBL" id="CP102381">
    <property type="protein sequence ID" value="WEJ63591.1"/>
    <property type="molecule type" value="Genomic_DNA"/>
</dbReference>
<dbReference type="PANTHER" id="PTHR42911">
    <property type="entry name" value="MODULATOR OF FTSH PROTEASE HFLC"/>
    <property type="match status" value="1"/>
</dbReference>
<dbReference type="GO" id="GO:0008233">
    <property type="term" value="F:peptidase activity"/>
    <property type="evidence" value="ECO:0007669"/>
    <property type="project" value="UniProtKB-KW"/>
</dbReference>
<name>A0ABY8CC69_9GAMM</name>
<evidence type="ECO:0000256" key="4">
    <source>
        <dbReference type="ARBA" id="ARBA00022989"/>
    </source>
</evidence>
<protein>
    <recommendedName>
        <fullName evidence="6">Protein HflC</fullName>
    </recommendedName>
</protein>